<dbReference type="Proteomes" id="UP001204798">
    <property type="component" value="Unassembled WGS sequence"/>
</dbReference>
<keyword evidence="2" id="KW-1185">Reference proteome</keyword>
<proteinExistence type="predicted"/>
<reference evidence="1 2" key="1">
    <citation type="submission" date="2022-08" db="EMBL/GenBank/DDBJ databases">
        <title>Bacterial and archaeal communities from various locations to study Microbial Dark Matter (Phase II).</title>
        <authorList>
            <person name="Stepanauskas R."/>
        </authorList>
    </citation>
    <scope>NUCLEOTIDE SEQUENCE [LARGE SCALE GENOMIC DNA]</scope>
    <source>
        <strain evidence="1 2">PD1</strain>
    </source>
</reference>
<evidence type="ECO:0000313" key="1">
    <source>
        <dbReference type="EMBL" id="MCS3920698.1"/>
    </source>
</evidence>
<dbReference type="InterPro" id="IPR011990">
    <property type="entry name" value="TPR-like_helical_dom_sf"/>
</dbReference>
<organism evidence="1 2">
    <name type="scientific">Candidatus Fervidibacter sacchari</name>
    <dbReference type="NCBI Taxonomy" id="1448929"/>
    <lineage>
        <taxon>Bacteria</taxon>
        <taxon>Candidatus Fervidibacterota</taxon>
        <taxon>Candidatus Fervidibacter</taxon>
    </lineage>
</organism>
<protein>
    <submittedName>
        <fullName evidence="1">Uncharacterized protein</fullName>
    </submittedName>
</protein>
<comment type="caution">
    <text evidence="1">The sequence shown here is derived from an EMBL/GenBank/DDBJ whole genome shotgun (WGS) entry which is preliminary data.</text>
</comment>
<dbReference type="RefSeq" id="WP_259100745.1">
    <property type="nucleotide sequence ID" value="NZ_CP130454.1"/>
</dbReference>
<dbReference type="SUPFAM" id="SSF48452">
    <property type="entry name" value="TPR-like"/>
    <property type="match status" value="1"/>
</dbReference>
<name>A0ABT2EUU9_9BACT</name>
<gene>
    <name evidence="1" type="ORF">M2350_003133</name>
</gene>
<dbReference type="EMBL" id="JANUCP010000006">
    <property type="protein sequence ID" value="MCS3920698.1"/>
    <property type="molecule type" value="Genomic_DNA"/>
</dbReference>
<accession>A0ABT2EUU9</accession>
<sequence>MAVSKRIIALVFVALASISAVGLSDMSTILTRLAQGIADDEIIAELKAKLKTDPKAPAWWAWLGYAHCLRQEWDEAKEAYQRARELGAKPSFFWFPPTLPVSWLTDRNYLRRLAIDGFVVWQSPNVFCEPVPIADPKHGDRFSKVVFVYGSKAQVDRASHFVQWLNQFGELPRHLSDSPSVFALALSLFSERFGMPVKFPVRAWLFAKGNGSAFSFSGHTLFYGSIPNDRWTWWLKVAHEAGHHAVPAFGEFDGLHEPYSGGFLGERLFSLWLWDEGQEVVNEDEEIERGLKDYLLRTVSAEIVKAQQWLLQTPRPEKPPMQVFLGLCLYLERLGGWELLKEVMAKSPEESWDGFLAGLESVLSQRLSSGLTLRLRVPDANTPLSSFDISDLREGLMRPSIQLAWWLPQGDFQCTVKVQGKGKLQVRWGDEQIAEWEVNASEPQTFSCTINNPKAQWKRLRFWWQSGSGKILSVNFKEASNKPKSVQAKDERRG</sequence>
<evidence type="ECO:0000313" key="2">
    <source>
        <dbReference type="Proteomes" id="UP001204798"/>
    </source>
</evidence>
<dbReference type="Gene3D" id="1.25.40.10">
    <property type="entry name" value="Tetratricopeptide repeat domain"/>
    <property type="match status" value="1"/>
</dbReference>